<dbReference type="Gene3D" id="3.90.79.10">
    <property type="entry name" value="Nucleoside Triphosphate Pyrophosphohydrolase"/>
    <property type="match status" value="1"/>
</dbReference>
<reference evidence="2 3" key="1">
    <citation type="submission" date="2016-10" db="EMBL/GenBank/DDBJ databases">
        <title>The genome sequence of Colletotrichum fioriniae PJ7.</title>
        <authorList>
            <person name="Baroncelli R."/>
        </authorList>
    </citation>
    <scope>NUCLEOTIDE SEQUENCE [LARGE SCALE GENOMIC DNA]</scope>
    <source>
        <strain evidence="2 3">Tom-12</strain>
    </source>
</reference>
<evidence type="ECO:0000259" key="1">
    <source>
        <dbReference type="PROSITE" id="PS51462"/>
    </source>
</evidence>
<feature type="domain" description="Nudix hydrolase" evidence="1">
    <location>
        <begin position="156"/>
        <end position="319"/>
    </location>
</feature>
<proteinExistence type="predicted"/>
<gene>
    <name evidence="2" type="ORF">CTAM01_11761</name>
</gene>
<dbReference type="Proteomes" id="UP001227543">
    <property type="component" value="Unassembled WGS sequence"/>
</dbReference>
<dbReference type="CDD" id="cd03676">
    <property type="entry name" value="NUDIX_Tnr3_like"/>
    <property type="match status" value="1"/>
</dbReference>
<keyword evidence="3" id="KW-1185">Reference proteome</keyword>
<protein>
    <submittedName>
        <fullName evidence="2">Thiamine pyrophosphokinase</fullName>
    </submittedName>
</protein>
<sequence length="360" mass="40619">MPDPQPLDAKDLKKLLKLVESYNNFRNTDGYWEFGYDVGTGWKKMGVVTAHHAQLLQELKTKLEGHLSFDTIDAGQKSCPRIRLHADHLKDSNAFVKGIRNIRDILCPKESRHTDKNFGAVWDDENEMWPLYDIDPNSPYGFVCGLSPVFGIVTTGVHLNIYKRDANDIKDPKKFCIFVARRSDRKSTFPSKYDQCAAGGYQNAGGGFGEANDTTAKECLKREVKEEINGSLRADWLEEVKEASPIQFAVLRDERWGKDFLGAPELGVKIPFDLEVKEDPIFKPNPDEVDSVEKKSVGEIVKDLLDHKFKPNSALVMIDFLIRHGCLGDISSGDVLGQMNKMLKKHAIVNDLPHWSDLKS</sequence>
<accession>A0ABQ9QWK7</accession>
<dbReference type="SUPFAM" id="SSF55811">
    <property type="entry name" value="Nudix"/>
    <property type="match status" value="1"/>
</dbReference>
<name>A0ABQ9QWK7_9PEZI</name>
<evidence type="ECO:0000313" key="3">
    <source>
        <dbReference type="Proteomes" id="UP001227543"/>
    </source>
</evidence>
<dbReference type="GeneID" id="85412008"/>
<dbReference type="PROSITE" id="PS51462">
    <property type="entry name" value="NUDIX"/>
    <property type="match status" value="1"/>
</dbReference>
<evidence type="ECO:0000313" key="2">
    <source>
        <dbReference type="EMBL" id="KAK1487584.1"/>
    </source>
</evidence>
<dbReference type="InterPro" id="IPR015797">
    <property type="entry name" value="NUDIX_hydrolase-like_dom_sf"/>
</dbReference>
<dbReference type="RefSeq" id="XP_060377553.1">
    <property type="nucleotide sequence ID" value="XM_060527770.1"/>
</dbReference>
<dbReference type="InterPro" id="IPR000086">
    <property type="entry name" value="NUDIX_hydrolase_dom"/>
</dbReference>
<organism evidence="2 3">
    <name type="scientific">Colletotrichum tamarilloi</name>
    <dbReference type="NCBI Taxonomy" id="1209934"/>
    <lineage>
        <taxon>Eukaryota</taxon>
        <taxon>Fungi</taxon>
        <taxon>Dikarya</taxon>
        <taxon>Ascomycota</taxon>
        <taxon>Pezizomycotina</taxon>
        <taxon>Sordariomycetes</taxon>
        <taxon>Hypocreomycetidae</taxon>
        <taxon>Glomerellales</taxon>
        <taxon>Glomerellaceae</taxon>
        <taxon>Colletotrichum</taxon>
        <taxon>Colletotrichum acutatum species complex</taxon>
    </lineage>
</organism>
<comment type="caution">
    <text evidence="2">The sequence shown here is derived from an EMBL/GenBank/DDBJ whole genome shotgun (WGS) entry which is preliminary data.</text>
</comment>
<dbReference type="EMBL" id="MLFU01000066">
    <property type="protein sequence ID" value="KAK1487584.1"/>
    <property type="molecule type" value="Genomic_DNA"/>
</dbReference>